<proteinExistence type="inferred from homology"/>
<keyword evidence="9 11" id="KW-0326">Glycosidase</keyword>
<dbReference type="GO" id="GO:0045493">
    <property type="term" value="P:xylan catabolic process"/>
    <property type="evidence" value="ECO:0007669"/>
    <property type="project" value="UniProtKB-KW"/>
</dbReference>
<name>J3NMP6_GAET3</name>
<comment type="subcellular location">
    <subcellularLocation>
        <location evidence="2">Secreted</location>
    </subcellularLocation>
</comment>
<evidence type="ECO:0000256" key="12">
    <source>
        <dbReference type="SAM" id="SignalP"/>
    </source>
</evidence>
<dbReference type="PROSITE" id="PS51760">
    <property type="entry name" value="GH10_2"/>
    <property type="match status" value="1"/>
</dbReference>
<dbReference type="STRING" id="644352.J3NMP6"/>
<feature type="domain" description="GH10" evidence="13">
    <location>
        <begin position="42"/>
        <end position="342"/>
    </location>
</feature>
<dbReference type="Pfam" id="PF00331">
    <property type="entry name" value="Glyco_hydro_10"/>
    <property type="match status" value="1"/>
</dbReference>
<evidence type="ECO:0000313" key="14">
    <source>
        <dbReference type="EMBL" id="EJT82579.1"/>
    </source>
</evidence>
<reference evidence="14" key="2">
    <citation type="submission" date="2010-07" db="EMBL/GenBank/DDBJ databases">
        <authorList>
            <consortium name="The Broad Institute Genome Sequencing Platform"/>
            <consortium name="Broad Institute Genome Sequencing Center for Infectious Disease"/>
            <person name="Ma L.-J."/>
            <person name="Dead R."/>
            <person name="Young S."/>
            <person name="Zeng Q."/>
            <person name="Koehrsen M."/>
            <person name="Alvarado L."/>
            <person name="Berlin A."/>
            <person name="Chapman S.B."/>
            <person name="Chen Z."/>
            <person name="Freedman E."/>
            <person name="Gellesch M."/>
            <person name="Goldberg J."/>
            <person name="Griggs A."/>
            <person name="Gujja S."/>
            <person name="Heilman E.R."/>
            <person name="Heiman D."/>
            <person name="Hepburn T."/>
            <person name="Howarth C."/>
            <person name="Jen D."/>
            <person name="Larson L."/>
            <person name="Mehta T."/>
            <person name="Neiman D."/>
            <person name="Pearson M."/>
            <person name="Roberts A."/>
            <person name="Saif S."/>
            <person name="Shea T."/>
            <person name="Shenoy N."/>
            <person name="Sisk P."/>
            <person name="Stolte C."/>
            <person name="Sykes S."/>
            <person name="Walk T."/>
            <person name="White J."/>
            <person name="Yandava C."/>
            <person name="Haas B."/>
            <person name="Nusbaum C."/>
            <person name="Birren B."/>
        </authorList>
    </citation>
    <scope>NUCLEOTIDE SEQUENCE</scope>
    <source>
        <strain evidence="14">R3-111a-1</strain>
    </source>
</reference>
<reference evidence="15" key="5">
    <citation type="submission" date="2018-04" db="UniProtKB">
        <authorList>
            <consortium name="EnsemblFungi"/>
        </authorList>
    </citation>
    <scope>IDENTIFICATION</scope>
    <source>
        <strain evidence="15">R3-111a-1</strain>
    </source>
</reference>
<dbReference type="Proteomes" id="UP000006039">
    <property type="component" value="Unassembled WGS sequence"/>
</dbReference>
<sequence length="365" mass="40555">MHLSNAALPLIAASSLASAQLHQYARRAGLQYFGSATDTPGQRERAGLEAAYPKYDAILNDVREFGQTTATNGQKWLFSEPEEGVFNYTEGEVVSSIAARNGQMLRCHALVWHQQLAPWVGTKQWTPETMREAIVRHIHNVAGHWKGRCLHWDVVNEALEDDGTWRKSVFYNVLGEEYIKLAFREAAKADPHAKLFYNDYNLESPGLKVAAAGRLVKMLQDEGIRIDGVGAQAHLVAHRAPSLDQQIAAYQSFADLGVEVALTELDVRLQLPADATNLALQKQVYANSVGACAQVKGCVGVTLWDFYDPFSWVPYVFDGEGAATLWFDDFSKHPAYDGIIDALKNNSKCASKRRRSRIEGSKPLY</sequence>
<evidence type="ECO:0000313" key="16">
    <source>
        <dbReference type="Proteomes" id="UP000006039"/>
    </source>
</evidence>
<reference evidence="16" key="1">
    <citation type="submission" date="2010-07" db="EMBL/GenBank/DDBJ databases">
        <title>The genome sequence of Gaeumannomyces graminis var. tritici strain R3-111a-1.</title>
        <authorList>
            <consortium name="The Broad Institute Genome Sequencing Platform"/>
            <person name="Ma L.-J."/>
            <person name="Dead R."/>
            <person name="Young S."/>
            <person name="Zeng Q."/>
            <person name="Koehrsen M."/>
            <person name="Alvarado L."/>
            <person name="Berlin A."/>
            <person name="Chapman S.B."/>
            <person name="Chen Z."/>
            <person name="Freedman E."/>
            <person name="Gellesch M."/>
            <person name="Goldberg J."/>
            <person name="Griggs A."/>
            <person name="Gujja S."/>
            <person name="Heilman E.R."/>
            <person name="Heiman D."/>
            <person name="Hepburn T."/>
            <person name="Howarth C."/>
            <person name="Jen D."/>
            <person name="Larson L."/>
            <person name="Mehta T."/>
            <person name="Neiman D."/>
            <person name="Pearson M."/>
            <person name="Roberts A."/>
            <person name="Saif S."/>
            <person name="Shea T."/>
            <person name="Shenoy N."/>
            <person name="Sisk P."/>
            <person name="Stolte C."/>
            <person name="Sykes S."/>
            <person name="Walk T."/>
            <person name="White J."/>
            <person name="Yandava C."/>
            <person name="Haas B."/>
            <person name="Nusbaum C."/>
            <person name="Birren B."/>
        </authorList>
    </citation>
    <scope>NUCLEOTIDE SEQUENCE [LARGE SCALE GENOMIC DNA]</scope>
    <source>
        <strain evidence="16">R3-111a-1</strain>
    </source>
</reference>
<keyword evidence="10 11" id="KW-0624">Polysaccharide degradation</keyword>
<dbReference type="PANTHER" id="PTHR31490">
    <property type="entry name" value="GLYCOSYL HYDROLASE"/>
    <property type="match status" value="1"/>
</dbReference>
<dbReference type="EMBL" id="GL385395">
    <property type="protein sequence ID" value="EJT82579.1"/>
    <property type="molecule type" value="Genomic_DNA"/>
</dbReference>
<comment type="pathway">
    <text evidence="3">Glycan degradation; xylan degradation.</text>
</comment>
<dbReference type="HOGENOM" id="CLU_020161_1_0_1"/>
<comment type="similarity">
    <text evidence="4 11">Belongs to the glycosyl hydrolase 10 (cellulase F) family.</text>
</comment>
<dbReference type="EnsemblFungi" id="EJT82579">
    <property type="protein sequence ID" value="EJT82579"/>
    <property type="gene ID" value="GGTG_02552"/>
</dbReference>
<keyword evidence="6" id="KW-0858">Xylan degradation</keyword>
<dbReference type="InterPro" id="IPR017853">
    <property type="entry name" value="GH"/>
</dbReference>
<dbReference type="SUPFAM" id="SSF51445">
    <property type="entry name" value="(Trans)glycosidases"/>
    <property type="match status" value="1"/>
</dbReference>
<evidence type="ECO:0000259" key="13">
    <source>
        <dbReference type="PROSITE" id="PS51760"/>
    </source>
</evidence>
<dbReference type="EC" id="3.2.1.8" evidence="11"/>
<evidence type="ECO:0000313" key="15">
    <source>
        <dbReference type="EnsemblFungi" id="EJT82579"/>
    </source>
</evidence>
<evidence type="ECO:0000256" key="2">
    <source>
        <dbReference type="ARBA" id="ARBA00004613"/>
    </source>
</evidence>
<feature type="chain" id="PRO_5015094286" description="Beta-xylanase" evidence="12">
    <location>
        <begin position="20"/>
        <end position="365"/>
    </location>
</feature>
<dbReference type="InterPro" id="IPR001000">
    <property type="entry name" value="GH10_dom"/>
</dbReference>
<evidence type="ECO:0000256" key="5">
    <source>
        <dbReference type="ARBA" id="ARBA00022525"/>
    </source>
</evidence>
<feature type="signal peptide" evidence="12">
    <location>
        <begin position="1"/>
        <end position="19"/>
    </location>
</feature>
<dbReference type="Gene3D" id="3.20.20.80">
    <property type="entry name" value="Glycosidases"/>
    <property type="match status" value="1"/>
</dbReference>
<keyword evidence="12" id="KW-0732">Signal</keyword>
<evidence type="ECO:0000256" key="3">
    <source>
        <dbReference type="ARBA" id="ARBA00004851"/>
    </source>
</evidence>
<reference evidence="14" key="3">
    <citation type="submission" date="2010-09" db="EMBL/GenBank/DDBJ databases">
        <title>Annotation of Gaeumannomyces graminis var. tritici R3-111a-1.</title>
        <authorList>
            <consortium name="The Broad Institute Genome Sequencing Platform"/>
            <person name="Ma L.-J."/>
            <person name="Dead R."/>
            <person name="Young S.K."/>
            <person name="Zeng Q."/>
            <person name="Gargeya S."/>
            <person name="Fitzgerald M."/>
            <person name="Haas B."/>
            <person name="Abouelleil A."/>
            <person name="Alvarado L."/>
            <person name="Arachchi H.M."/>
            <person name="Berlin A."/>
            <person name="Brown A."/>
            <person name="Chapman S.B."/>
            <person name="Chen Z."/>
            <person name="Dunbar C."/>
            <person name="Freedman E."/>
            <person name="Gearin G."/>
            <person name="Gellesch M."/>
            <person name="Goldberg J."/>
            <person name="Griggs A."/>
            <person name="Gujja S."/>
            <person name="Heiman D."/>
            <person name="Howarth C."/>
            <person name="Larson L."/>
            <person name="Lui A."/>
            <person name="MacDonald P.J.P."/>
            <person name="Mehta T."/>
            <person name="Montmayeur A."/>
            <person name="Murphy C."/>
            <person name="Neiman D."/>
            <person name="Pearson M."/>
            <person name="Priest M."/>
            <person name="Roberts A."/>
            <person name="Saif S."/>
            <person name="Shea T."/>
            <person name="Shenoy N."/>
            <person name="Sisk P."/>
            <person name="Stolte C."/>
            <person name="Sykes S."/>
            <person name="Yandava C."/>
            <person name="Wortman J."/>
            <person name="Nusbaum C."/>
            <person name="Birren B."/>
        </authorList>
    </citation>
    <scope>NUCLEOTIDE SEQUENCE</scope>
    <source>
        <strain evidence="14">R3-111a-1</strain>
    </source>
</reference>
<keyword evidence="7 11" id="KW-0378">Hydrolase</keyword>
<evidence type="ECO:0000256" key="10">
    <source>
        <dbReference type="ARBA" id="ARBA00023326"/>
    </source>
</evidence>
<gene>
    <name evidence="15" type="primary">20343010</name>
    <name evidence="14" type="ORF">GGTG_02552</name>
</gene>
<evidence type="ECO:0000256" key="7">
    <source>
        <dbReference type="ARBA" id="ARBA00022801"/>
    </source>
</evidence>
<dbReference type="GeneID" id="20343010"/>
<dbReference type="OrthoDB" id="3055998at2759"/>
<dbReference type="GO" id="GO:0005576">
    <property type="term" value="C:extracellular region"/>
    <property type="evidence" value="ECO:0007669"/>
    <property type="project" value="UniProtKB-SubCell"/>
</dbReference>
<organism evidence="14">
    <name type="scientific">Gaeumannomyces tritici (strain R3-111a-1)</name>
    <name type="common">Wheat and barley take-all root rot fungus</name>
    <name type="synonym">Gaeumannomyces graminis var. tritici</name>
    <dbReference type="NCBI Taxonomy" id="644352"/>
    <lineage>
        <taxon>Eukaryota</taxon>
        <taxon>Fungi</taxon>
        <taxon>Dikarya</taxon>
        <taxon>Ascomycota</taxon>
        <taxon>Pezizomycotina</taxon>
        <taxon>Sordariomycetes</taxon>
        <taxon>Sordariomycetidae</taxon>
        <taxon>Magnaporthales</taxon>
        <taxon>Magnaporthaceae</taxon>
        <taxon>Gaeumannomyces</taxon>
    </lineage>
</organism>
<dbReference type="PRINTS" id="PR00134">
    <property type="entry name" value="GLHYDRLASE10"/>
</dbReference>
<reference evidence="15" key="4">
    <citation type="journal article" date="2015" name="G3 (Bethesda)">
        <title>Genome sequences of three phytopathogenic species of the Magnaporthaceae family of fungi.</title>
        <authorList>
            <person name="Okagaki L.H."/>
            <person name="Nunes C.C."/>
            <person name="Sailsbery J."/>
            <person name="Clay B."/>
            <person name="Brown D."/>
            <person name="John T."/>
            <person name="Oh Y."/>
            <person name="Young N."/>
            <person name="Fitzgerald M."/>
            <person name="Haas B.J."/>
            <person name="Zeng Q."/>
            <person name="Young S."/>
            <person name="Adiconis X."/>
            <person name="Fan L."/>
            <person name="Levin J.Z."/>
            <person name="Mitchell T.K."/>
            <person name="Okubara P.A."/>
            <person name="Farman M.L."/>
            <person name="Kohn L.M."/>
            <person name="Birren B."/>
            <person name="Ma L.-J."/>
            <person name="Dean R.A."/>
        </authorList>
    </citation>
    <scope>NUCLEOTIDE SEQUENCE</scope>
    <source>
        <strain evidence="15">R3-111a-1</strain>
    </source>
</reference>
<evidence type="ECO:0000256" key="11">
    <source>
        <dbReference type="RuleBase" id="RU361174"/>
    </source>
</evidence>
<dbReference type="AlphaFoldDB" id="J3NMP6"/>
<dbReference type="GO" id="GO:0031176">
    <property type="term" value="F:endo-1,4-beta-xylanase activity"/>
    <property type="evidence" value="ECO:0007669"/>
    <property type="project" value="UniProtKB-EC"/>
</dbReference>
<dbReference type="SMART" id="SM00633">
    <property type="entry name" value="Glyco_10"/>
    <property type="match status" value="1"/>
</dbReference>
<keyword evidence="16" id="KW-1185">Reference proteome</keyword>
<evidence type="ECO:0000256" key="4">
    <source>
        <dbReference type="ARBA" id="ARBA00007495"/>
    </source>
</evidence>
<comment type="catalytic activity">
    <reaction evidence="1 11">
        <text>Endohydrolysis of (1-&gt;4)-beta-D-xylosidic linkages in xylans.</text>
        <dbReference type="EC" id="3.2.1.8"/>
    </reaction>
</comment>
<keyword evidence="8 11" id="KW-0119">Carbohydrate metabolism</keyword>
<protein>
    <recommendedName>
        <fullName evidence="11">Beta-xylanase</fullName>
        <ecNumber evidence="11">3.2.1.8</ecNumber>
    </recommendedName>
</protein>
<evidence type="ECO:0000256" key="6">
    <source>
        <dbReference type="ARBA" id="ARBA00022651"/>
    </source>
</evidence>
<evidence type="ECO:0000256" key="1">
    <source>
        <dbReference type="ARBA" id="ARBA00000681"/>
    </source>
</evidence>
<dbReference type="VEuPathDB" id="FungiDB:GGTG_02552"/>
<evidence type="ECO:0000256" key="9">
    <source>
        <dbReference type="ARBA" id="ARBA00023295"/>
    </source>
</evidence>
<dbReference type="RefSeq" id="XP_009218588.1">
    <property type="nucleotide sequence ID" value="XM_009220324.1"/>
</dbReference>
<dbReference type="PANTHER" id="PTHR31490:SF35">
    <property type="entry name" value="ENDO-1,4-BETA-XYLANASE"/>
    <property type="match status" value="1"/>
</dbReference>
<dbReference type="InterPro" id="IPR044846">
    <property type="entry name" value="GH10"/>
</dbReference>
<keyword evidence="5" id="KW-0964">Secreted</keyword>
<evidence type="ECO:0000256" key="8">
    <source>
        <dbReference type="ARBA" id="ARBA00023277"/>
    </source>
</evidence>
<dbReference type="eggNOG" id="ENOG502QR4K">
    <property type="taxonomic scope" value="Eukaryota"/>
</dbReference>
<accession>J3NMP6</accession>